<dbReference type="EMBL" id="JBHTHR010000002">
    <property type="protein sequence ID" value="MFD0799751.1"/>
    <property type="molecule type" value="Genomic_DNA"/>
</dbReference>
<comment type="caution">
    <text evidence="1">The sequence shown here is derived from an EMBL/GenBank/DDBJ whole genome shotgun (WGS) entry which is preliminary data.</text>
</comment>
<sequence length="67" mass="7515">MTGRQAQPLLEAIDARERALCREAEQARARIGELTTRLGELDEGRSRICRSPARPCSPWPKMAAPIR</sequence>
<evidence type="ECO:0000313" key="1">
    <source>
        <dbReference type="EMBL" id="MFD0799751.1"/>
    </source>
</evidence>
<reference evidence="2" key="1">
    <citation type="journal article" date="2019" name="Int. J. Syst. Evol. Microbiol.">
        <title>The Global Catalogue of Microorganisms (GCM) 10K type strain sequencing project: providing services to taxonomists for standard genome sequencing and annotation.</title>
        <authorList>
            <consortium name="The Broad Institute Genomics Platform"/>
            <consortium name="The Broad Institute Genome Sequencing Center for Infectious Disease"/>
            <person name="Wu L."/>
            <person name="Ma J."/>
        </authorList>
    </citation>
    <scope>NUCLEOTIDE SEQUENCE [LARGE SCALE GENOMIC DNA]</scope>
    <source>
        <strain evidence="2">CCUG 63369</strain>
    </source>
</reference>
<keyword evidence="2" id="KW-1185">Reference proteome</keyword>
<evidence type="ECO:0000313" key="2">
    <source>
        <dbReference type="Proteomes" id="UP001596956"/>
    </source>
</evidence>
<name>A0ABW3B8U0_9ACTN</name>
<dbReference type="Proteomes" id="UP001596956">
    <property type="component" value="Unassembled WGS sequence"/>
</dbReference>
<accession>A0ABW3B8U0</accession>
<protein>
    <submittedName>
        <fullName evidence="1">Uncharacterized protein</fullName>
    </submittedName>
</protein>
<gene>
    <name evidence="1" type="ORF">ACFQZU_00230</name>
</gene>
<organism evidence="1 2">
    <name type="scientific">Streptomonospora algeriensis</name>
    <dbReference type="NCBI Taxonomy" id="995084"/>
    <lineage>
        <taxon>Bacteria</taxon>
        <taxon>Bacillati</taxon>
        <taxon>Actinomycetota</taxon>
        <taxon>Actinomycetes</taxon>
        <taxon>Streptosporangiales</taxon>
        <taxon>Nocardiopsidaceae</taxon>
        <taxon>Streptomonospora</taxon>
    </lineage>
</organism>
<proteinExistence type="predicted"/>